<dbReference type="Proteomes" id="UP000299102">
    <property type="component" value="Unassembled WGS sequence"/>
</dbReference>
<protein>
    <recommendedName>
        <fullName evidence="2">PDZ domain-containing protein</fullName>
    </recommendedName>
</protein>
<dbReference type="InterPro" id="IPR001478">
    <property type="entry name" value="PDZ"/>
</dbReference>
<dbReference type="InterPro" id="IPR036034">
    <property type="entry name" value="PDZ_sf"/>
</dbReference>
<name>A0A4C1XYN3_EUMVA</name>
<evidence type="ECO:0000313" key="3">
    <source>
        <dbReference type="EMBL" id="GBP68718.1"/>
    </source>
</evidence>
<dbReference type="PROSITE" id="PS50106">
    <property type="entry name" value="PDZ"/>
    <property type="match status" value="1"/>
</dbReference>
<feature type="region of interest" description="Disordered" evidence="1">
    <location>
        <begin position="272"/>
        <end position="292"/>
    </location>
</feature>
<dbReference type="AlphaFoldDB" id="A0A4C1XYN3"/>
<accession>A0A4C1XYN3</accession>
<dbReference type="STRING" id="151549.A0A4C1XYN3"/>
<gene>
    <name evidence="3" type="ORF">EVAR_75332_1</name>
</gene>
<dbReference type="SUPFAM" id="SSF50156">
    <property type="entry name" value="PDZ domain-like"/>
    <property type="match status" value="1"/>
</dbReference>
<dbReference type="Gene3D" id="2.30.42.10">
    <property type="match status" value="1"/>
</dbReference>
<comment type="caution">
    <text evidence="3">The sequence shown here is derived from an EMBL/GenBank/DDBJ whole genome shotgun (WGS) entry which is preliminary data.</text>
</comment>
<evidence type="ECO:0000256" key="1">
    <source>
        <dbReference type="SAM" id="MobiDB-lite"/>
    </source>
</evidence>
<dbReference type="Pfam" id="PF00595">
    <property type="entry name" value="PDZ"/>
    <property type="match status" value="1"/>
</dbReference>
<dbReference type="OrthoDB" id="445995at2759"/>
<dbReference type="SMART" id="SM00228">
    <property type="entry name" value="PDZ"/>
    <property type="match status" value="1"/>
</dbReference>
<evidence type="ECO:0000259" key="2">
    <source>
        <dbReference type="PROSITE" id="PS50106"/>
    </source>
</evidence>
<feature type="compositionally biased region" description="Pro residues" evidence="1">
    <location>
        <begin position="275"/>
        <end position="287"/>
    </location>
</feature>
<evidence type="ECO:0000313" key="4">
    <source>
        <dbReference type="Proteomes" id="UP000299102"/>
    </source>
</evidence>
<feature type="domain" description="PDZ" evidence="2">
    <location>
        <begin position="59"/>
        <end position="113"/>
    </location>
</feature>
<proteinExistence type="predicted"/>
<reference evidence="3 4" key="1">
    <citation type="journal article" date="2019" name="Commun. Biol.">
        <title>The bagworm genome reveals a unique fibroin gene that provides high tensile strength.</title>
        <authorList>
            <person name="Kono N."/>
            <person name="Nakamura H."/>
            <person name="Ohtoshi R."/>
            <person name="Tomita M."/>
            <person name="Numata K."/>
            <person name="Arakawa K."/>
        </authorList>
    </citation>
    <scope>NUCLEOTIDE SEQUENCE [LARGE SCALE GENOMIC DNA]</scope>
</reference>
<dbReference type="EMBL" id="BGZK01001021">
    <property type="protein sequence ID" value="GBP68718.1"/>
    <property type="molecule type" value="Genomic_DNA"/>
</dbReference>
<sequence>MFLDYNILGFVKFGSVDVCNNEGGTVSSFISSTNCAAEAYFIAIRLVQIEEFVIRAFEIGAVTPGAPASRELVRGDIIAKIDAYDARDLRHEDAQNLFKNAPNQIKLVVQRGGASSHLYSLPRAGGCFVGRVPTPTFYHELAEGRKIVEWPPATGRRSVKLPLSVWIDGLQVCTVRTNCRCELPAHDAMRKFNVPRSFLLSPPRVSILRHRDAFVTNFTAAVSCAVPIPKEAPFSLNIQVILKIYEHVDITTPIHDVDTIESLYPGTWTVRAPAAHPPPRARPSPTPPHRHTGKVIKLACDNITQSYATTAPPTNCFAYIFRMSIGMSTAIGVLPKTRRSTLHNKSTKQKIDKLIKLHFAGEYLDVQRQLPENNEDHRAIKILENTNTTPSDGRFEMGKLETLKIFIALPFRSIDRSVNAADGYVYSFLSGIFKKINEKSPRGKVVVQRVQ</sequence>
<keyword evidence="4" id="KW-1185">Reference proteome</keyword>
<organism evidence="3 4">
    <name type="scientific">Eumeta variegata</name>
    <name type="common">Bagworm moth</name>
    <name type="synonym">Eumeta japonica</name>
    <dbReference type="NCBI Taxonomy" id="151549"/>
    <lineage>
        <taxon>Eukaryota</taxon>
        <taxon>Metazoa</taxon>
        <taxon>Ecdysozoa</taxon>
        <taxon>Arthropoda</taxon>
        <taxon>Hexapoda</taxon>
        <taxon>Insecta</taxon>
        <taxon>Pterygota</taxon>
        <taxon>Neoptera</taxon>
        <taxon>Endopterygota</taxon>
        <taxon>Lepidoptera</taxon>
        <taxon>Glossata</taxon>
        <taxon>Ditrysia</taxon>
        <taxon>Tineoidea</taxon>
        <taxon>Psychidae</taxon>
        <taxon>Oiketicinae</taxon>
        <taxon>Eumeta</taxon>
    </lineage>
</organism>